<dbReference type="Proteomes" id="UP001140502">
    <property type="component" value="Unassembled WGS sequence"/>
</dbReference>
<proteinExistence type="predicted"/>
<dbReference type="PANTHER" id="PTHR38790">
    <property type="entry name" value="2EXR DOMAIN-CONTAINING PROTEIN-RELATED"/>
    <property type="match status" value="1"/>
</dbReference>
<organism evidence="2 3">
    <name type="scientific">Fusarium piperis</name>
    <dbReference type="NCBI Taxonomy" id="1435070"/>
    <lineage>
        <taxon>Eukaryota</taxon>
        <taxon>Fungi</taxon>
        <taxon>Dikarya</taxon>
        <taxon>Ascomycota</taxon>
        <taxon>Pezizomycotina</taxon>
        <taxon>Sordariomycetes</taxon>
        <taxon>Hypocreomycetidae</taxon>
        <taxon>Hypocreales</taxon>
        <taxon>Nectriaceae</taxon>
        <taxon>Fusarium</taxon>
        <taxon>Fusarium solani species complex</taxon>
    </lineage>
</organism>
<keyword evidence="3" id="KW-1185">Reference proteome</keyword>
<evidence type="ECO:0000313" key="3">
    <source>
        <dbReference type="Proteomes" id="UP001140502"/>
    </source>
</evidence>
<dbReference type="InterPro" id="IPR056632">
    <property type="entry name" value="DUF7730"/>
</dbReference>
<evidence type="ECO:0000313" key="2">
    <source>
        <dbReference type="EMBL" id="KAJ4311472.1"/>
    </source>
</evidence>
<reference evidence="2" key="1">
    <citation type="submission" date="2022-10" db="EMBL/GenBank/DDBJ databases">
        <title>Tapping the CABI collections for fungal endophytes: first genome assemblies for Collariella, Neodidymelliopsis, Ascochyta clinopodiicola, Didymella pomorum, Didymosphaeria variabile, Neocosmospora piperis and Neocucurbitaria cava.</title>
        <authorList>
            <person name="Hill R."/>
        </authorList>
    </citation>
    <scope>NUCLEOTIDE SEQUENCE</scope>
    <source>
        <strain evidence="2">IMI 366586</strain>
    </source>
</reference>
<protein>
    <recommendedName>
        <fullName evidence="1">DUF7730 domain-containing protein</fullName>
    </recommendedName>
</protein>
<feature type="domain" description="DUF7730" evidence="1">
    <location>
        <begin position="62"/>
        <end position="146"/>
    </location>
</feature>
<sequence length="254" mass="29461">MATLTTTRSTQSQLNPQTQSKFFTILTEDIRYRVFLYLFGRVTVEIDFVYTGFCDHFICLLRGDHNHASLLRTCQRAYMEGICVLYSTNVFKSKGVNLDRLRNKIHGSQWDLIRKVDLCISTAADLYQWEAAWDTLCSMPGLQSARLRCDTEMKLSYDPSGTPLRVMKDPLERGTFYVRWALNPILRASMNAKASFEILFNVERRLGVGILIKELRAREVRGIRIGWVSFIEKRKNLSRKVHNVIVPRIGWEEV</sequence>
<gene>
    <name evidence="2" type="ORF">N0V84_010424</name>
</gene>
<evidence type="ECO:0000259" key="1">
    <source>
        <dbReference type="Pfam" id="PF24864"/>
    </source>
</evidence>
<dbReference type="Pfam" id="PF24864">
    <property type="entry name" value="DUF7730"/>
    <property type="match status" value="1"/>
</dbReference>
<accession>A0A9W8W4N1</accession>
<comment type="caution">
    <text evidence="2">The sequence shown here is derived from an EMBL/GenBank/DDBJ whole genome shotgun (WGS) entry which is preliminary data.</text>
</comment>
<dbReference type="EMBL" id="JAPEUR010000330">
    <property type="protein sequence ID" value="KAJ4311472.1"/>
    <property type="molecule type" value="Genomic_DNA"/>
</dbReference>
<dbReference type="AlphaFoldDB" id="A0A9W8W4N1"/>
<dbReference type="OrthoDB" id="4757095at2759"/>
<name>A0A9W8W4N1_9HYPO</name>